<accession>A0A6J6CKX2</accession>
<dbReference type="InterPro" id="IPR021456">
    <property type="entry name" value="DUF3107"/>
</dbReference>
<dbReference type="EMBL" id="CAEZSZ010000022">
    <property type="protein sequence ID" value="CAB4551775.1"/>
    <property type="molecule type" value="Genomic_DNA"/>
</dbReference>
<dbReference type="Pfam" id="PF11305">
    <property type="entry name" value="DUF3107"/>
    <property type="match status" value="1"/>
</dbReference>
<protein>
    <submittedName>
        <fullName evidence="1">Unannotated protein</fullName>
    </submittedName>
</protein>
<gene>
    <name evidence="1" type="ORF">UFOPK1561_00333</name>
</gene>
<organism evidence="1">
    <name type="scientific">freshwater metagenome</name>
    <dbReference type="NCBI Taxonomy" id="449393"/>
    <lineage>
        <taxon>unclassified sequences</taxon>
        <taxon>metagenomes</taxon>
        <taxon>ecological metagenomes</taxon>
    </lineage>
</organism>
<evidence type="ECO:0000313" key="1">
    <source>
        <dbReference type="EMBL" id="CAB4551775.1"/>
    </source>
</evidence>
<proteinExistence type="predicted"/>
<reference evidence="1" key="1">
    <citation type="submission" date="2020-05" db="EMBL/GenBank/DDBJ databases">
        <authorList>
            <person name="Chiriac C."/>
            <person name="Salcher M."/>
            <person name="Ghai R."/>
            <person name="Kavagutti S V."/>
        </authorList>
    </citation>
    <scope>NUCLEOTIDE SEQUENCE</scope>
</reference>
<name>A0A6J6CKX2_9ZZZZ</name>
<dbReference type="AlphaFoldDB" id="A0A6J6CKX2"/>
<sequence>MDIKIGIRQSTREISFESAQTAAEVEAQVAKVLEAGSKLLKLIDNKGRLFIVPADALAYIEIGEEETRRVGFIA</sequence>